<keyword evidence="18" id="KW-1185">Reference proteome</keyword>
<dbReference type="InterPro" id="IPR001348">
    <property type="entry name" value="ATP_PRibTrfase_HisG"/>
</dbReference>
<evidence type="ECO:0000256" key="5">
    <source>
        <dbReference type="ARBA" id="ARBA00011496"/>
    </source>
</evidence>
<comment type="catalytic activity">
    <reaction evidence="1">
        <text>1-(5-phospho-beta-D-ribosyl)-ATP + diphosphate = 5-phospho-alpha-D-ribose 1-diphosphate + ATP</text>
        <dbReference type="Rhea" id="RHEA:18473"/>
        <dbReference type="ChEBI" id="CHEBI:30616"/>
        <dbReference type="ChEBI" id="CHEBI:33019"/>
        <dbReference type="ChEBI" id="CHEBI:58017"/>
        <dbReference type="ChEBI" id="CHEBI:73183"/>
        <dbReference type="EC" id="2.4.2.17"/>
    </reaction>
</comment>
<dbReference type="Pfam" id="PF01634">
    <property type="entry name" value="HisG"/>
    <property type="match status" value="1"/>
</dbReference>
<evidence type="ECO:0000313" key="18">
    <source>
        <dbReference type="Proteomes" id="UP000007383"/>
    </source>
</evidence>
<comment type="pathway">
    <text evidence="3">Amino-acid biosynthesis; L-histidine biosynthesis; L-histidine from 5-phospho-alpha-D-ribose 1-diphosphate: step 1/9.</text>
</comment>
<dbReference type="STRING" id="889378.Spiaf_2230"/>
<evidence type="ECO:0000256" key="2">
    <source>
        <dbReference type="ARBA" id="ARBA00004496"/>
    </source>
</evidence>
<name>H9UL73_SPIAZ</name>
<evidence type="ECO:0000256" key="15">
    <source>
        <dbReference type="NCBIfam" id="TIGR00070"/>
    </source>
</evidence>
<evidence type="ECO:0000256" key="6">
    <source>
        <dbReference type="ARBA" id="ARBA00011946"/>
    </source>
</evidence>
<dbReference type="PATRIC" id="fig|889378.3.peg.2207"/>
<dbReference type="PANTHER" id="PTHR21403">
    <property type="entry name" value="ATP PHOSPHORIBOSYLTRANSFERASE ATP-PRTASE"/>
    <property type="match status" value="1"/>
</dbReference>
<evidence type="ECO:0000256" key="8">
    <source>
        <dbReference type="ARBA" id="ARBA00022605"/>
    </source>
</evidence>
<dbReference type="GO" id="GO:0005524">
    <property type="term" value="F:ATP binding"/>
    <property type="evidence" value="ECO:0007669"/>
    <property type="project" value="UniProtKB-KW"/>
</dbReference>
<comment type="subunit">
    <text evidence="5">Heteromultimer composed of HisG and HisZ subunits.</text>
</comment>
<dbReference type="PROSITE" id="PS01316">
    <property type="entry name" value="ATP_P_PHORIBOSYLTR"/>
    <property type="match status" value="1"/>
</dbReference>
<dbReference type="GO" id="GO:0000105">
    <property type="term" value="P:L-histidine biosynthetic process"/>
    <property type="evidence" value="ECO:0007669"/>
    <property type="project" value="UniProtKB-UniRule"/>
</dbReference>
<evidence type="ECO:0000256" key="3">
    <source>
        <dbReference type="ARBA" id="ARBA00004667"/>
    </source>
</evidence>
<sequence>MKQLTLALPKGRLTEQVQEHLTARGITVQFDKRKLVAEDPQGILKVLLVKNSDLTTYVHHGIAGLGVCGDDVMIESGHQLIKLHTFDFGATRMCLAARTGTPAPDGGSVTIATSYIEFARQYFQAQGQEVKLIRLNGSVELAPILGLAPYIVDLVETGSTLKANNLEVVQELAPIQVHLVANPSYYKLNYQAVDQLVTTIRQGVSA</sequence>
<accession>H9UL73</accession>
<dbReference type="AlphaFoldDB" id="H9UL73"/>
<evidence type="ECO:0000256" key="12">
    <source>
        <dbReference type="ARBA" id="ARBA00022840"/>
    </source>
</evidence>
<dbReference type="InterPro" id="IPR018198">
    <property type="entry name" value="ATP_PRibTrfase_CS"/>
</dbReference>
<dbReference type="eggNOG" id="COG0040">
    <property type="taxonomic scope" value="Bacteria"/>
</dbReference>
<comment type="function">
    <text evidence="14">Catalyzes the condensation of ATP and 5-phosphoribose 1-diphosphate to form N'-(5'-phosphoribosyl)-ATP (PR-ATP). Has a crucial role in the pathway because the rate of histidine biosynthesis seems to be controlled primarily by regulation of HisG enzymatic activity.</text>
</comment>
<keyword evidence="11" id="KW-0547">Nucleotide-binding</keyword>
<keyword evidence="8" id="KW-0028">Amino-acid biosynthesis</keyword>
<evidence type="ECO:0000256" key="7">
    <source>
        <dbReference type="ARBA" id="ARBA00022490"/>
    </source>
</evidence>
<dbReference type="RefSeq" id="WP_014456249.1">
    <property type="nucleotide sequence ID" value="NC_017098.1"/>
</dbReference>
<dbReference type="SUPFAM" id="SSF53850">
    <property type="entry name" value="Periplasmic binding protein-like II"/>
    <property type="match status" value="1"/>
</dbReference>
<dbReference type="PANTHER" id="PTHR21403:SF8">
    <property type="entry name" value="ATP PHOSPHORIBOSYLTRANSFERASE"/>
    <property type="match status" value="1"/>
</dbReference>
<reference evidence="18" key="1">
    <citation type="journal article" date="2013" name="Stand. Genomic Sci.">
        <title>Complete genome sequence of the halophilic bacterium Spirochaeta africana type strain (Z-7692(T)) from the alkaline Lake Magadi in the East African Rift.</title>
        <authorList>
            <person name="Liolos K."/>
            <person name="Abt B."/>
            <person name="Scheuner C."/>
            <person name="Teshima H."/>
            <person name="Held B."/>
            <person name="Lapidus A."/>
            <person name="Nolan M."/>
            <person name="Lucas S."/>
            <person name="Deshpande S."/>
            <person name="Cheng J.F."/>
            <person name="Tapia R."/>
            <person name="Goodwin L.A."/>
            <person name="Pitluck S."/>
            <person name="Pagani I."/>
            <person name="Ivanova N."/>
            <person name="Mavromatis K."/>
            <person name="Mikhailova N."/>
            <person name="Huntemann M."/>
            <person name="Pati A."/>
            <person name="Chen A."/>
            <person name="Palaniappan K."/>
            <person name="Land M."/>
            <person name="Rohde M."/>
            <person name="Tindall B.J."/>
            <person name="Detter J.C."/>
            <person name="Goker M."/>
            <person name="Bristow J."/>
            <person name="Eisen J.A."/>
            <person name="Markowitz V."/>
            <person name="Hugenholtz P."/>
            <person name="Woyke T."/>
            <person name="Klenk H.P."/>
            <person name="Kyrpides N.C."/>
        </authorList>
    </citation>
    <scope>NUCLEOTIDE SEQUENCE</scope>
    <source>
        <strain evidence="18">ATCC 700263 / DSM 8902 / Z-7692</strain>
    </source>
</reference>
<dbReference type="UniPathway" id="UPA00031">
    <property type="reaction ID" value="UER00006"/>
</dbReference>
<dbReference type="KEGG" id="sfc:Spiaf_2230"/>
<evidence type="ECO:0000256" key="11">
    <source>
        <dbReference type="ARBA" id="ARBA00022741"/>
    </source>
</evidence>
<evidence type="ECO:0000259" key="16">
    <source>
        <dbReference type="Pfam" id="PF01634"/>
    </source>
</evidence>
<dbReference type="InterPro" id="IPR024893">
    <property type="entry name" value="ATP_PRibTrfase_HisG_short"/>
</dbReference>
<dbReference type="Proteomes" id="UP000007383">
    <property type="component" value="Chromosome"/>
</dbReference>
<evidence type="ECO:0000256" key="10">
    <source>
        <dbReference type="ARBA" id="ARBA00022679"/>
    </source>
</evidence>
<organism evidence="17 18">
    <name type="scientific">Spirochaeta africana (strain ATCC 700263 / DSM 8902 / Z-7692)</name>
    <dbReference type="NCBI Taxonomy" id="889378"/>
    <lineage>
        <taxon>Bacteria</taxon>
        <taxon>Pseudomonadati</taxon>
        <taxon>Spirochaetota</taxon>
        <taxon>Spirochaetia</taxon>
        <taxon>Spirochaetales</taxon>
        <taxon>Spirochaetaceae</taxon>
        <taxon>Spirochaeta</taxon>
    </lineage>
</organism>
<dbReference type="GO" id="GO:0003879">
    <property type="term" value="F:ATP phosphoribosyltransferase activity"/>
    <property type="evidence" value="ECO:0007669"/>
    <property type="project" value="UniProtKB-UniRule"/>
</dbReference>
<keyword evidence="13" id="KW-0368">Histidine biosynthesis</keyword>
<evidence type="ECO:0000256" key="1">
    <source>
        <dbReference type="ARBA" id="ARBA00000915"/>
    </source>
</evidence>
<dbReference type="EC" id="2.4.2.17" evidence="6 15"/>
<evidence type="ECO:0000256" key="9">
    <source>
        <dbReference type="ARBA" id="ARBA00022676"/>
    </source>
</evidence>
<evidence type="ECO:0000256" key="13">
    <source>
        <dbReference type="ARBA" id="ARBA00023102"/>
    </source>
</evidence>
<dbReference type="HOGENOM" id="CLU_038115_2_0_12"/>
<evidence type="ECO:0000313" key="17">
    <source>
        <dbReference type="EMBL" id="AFG38266.1"/>
    </source>
</evidence>
<keyword evidence="10 17" id="KW-0808">Transferase</keyword>
<feature type="domain" description="ATP phosphoribosyltransferase catalytic" evidence="16">
    <location>
        <begin position="50"/>
        <end position="201"/>
    </location>
</feature>
<dbReference type="EMBL" id="CP003282">
    <property type="protein sequence ID" value="AFG38266.1"/>
    <property type="molecule type" value="Genomic_DNA"/>
</dbReference>
<evidence type="ECO:0000256" key="14">
    <source>
        <dbReference type="ARBA" id="ARBA00024861"/>
    </source>
</evidence>
<protein>
    <recommendedName>
        <fullName evidence="6 15">ATP phosphoribosyltransferase</fullName>
        <ecNumber evidence="6 15">2.4.2.17</ecNumber>
    </recommendedName>
</protein>
<dbReference type="Gene3D" id="3.40.190.10">
    <property type="entry name" value="Periplasmic binding protein-like II"/>
    <property type="match status" value="2"/>
</dbReference>
<comment type="subcellular location">
    <subcellularLocation>
        <location evidence="2">Cytoplasm</location>
    </subcellularLocation>
</comment>
<dbReference type="GO" id="GO:0005737">
    <property type="term" value="C:cytoplasm"/>
    <property type="evidence" value="ECO:0007669"/>
    <property type="project" value="UniProtKB-SubCell"/>
</dbReference>
<dbReference type="InterPro" id="IPR013820">
    <property type="entry name" value="ATP_PRibTrfase_cat"/>
</dbReference>
<dbReference type="OrthoDB" id="9801867at2"/>
<proteinExistence type="inferred from homology"/>
<gene>
    <name evidence="17" type="ordered locus">Spiaf_2230</name>
</gene>
<dbReference type="CDD" id="cd13595">
    <property type="entry name" value="PBP2_HisGs"/>
    <property type="match status" value="1"/>
</dbReference>
<comment type="similarity">
    <text evidence="4">Belongs to the ATP phosphoribosyltransferase family. Short subfamily.</text>
</comment>
<keyword evidence="12" id="KW-0067">ATP-binding</keyword>
<keyword evidence="9 17" id="KW-0328">Glycosyltransferase</keyword>
<evidence type="ECO:0000256" key="4">
    <source>
        <dbReference type="ARBA" id="ARBA00009489"/>
    </source>
</evidence>
<dbReference type="NCBIfam" id="TIGR00070">
    <property type="entry name" value="hisG"/>
    <property type="match status" value="1"/>
</dbReference>
<keyword evidence="7" id="KW-0963">Cytoplasm</keyword>